<sequence length="169" mass="19572">MRSVMLHNMKKKGFYELEWLACPSTNQINLTMAINFYSKSDLIDYSYKMKKQSTMLFNLVPLNSENEVEKYHLKNELVTQDNENESGVSFVDRDYDINLNSRFMPYGIYLSLEQLLIAELYELNESLMDSSDNQSAIAILTYKKDLVVQVFNAFKANLITDIATYAKAV</sequence>
<keyword evidence="2" id="KW-1185">Reference proteome</keyword>
<organism evidence="1 2">
    <name type="scientific">Photobacterium angustum</name>
    <dbReference type="NCBI Taxonomy" id="661"/>
    <lineage>
        <taxon>Bacteria</taxon>
        <taxon>Pseudomonadati</taxon>
        <taxon>Pseudomonadota</taxon>
        <taxon>Gammaproteobacteria</taxon>
        <taxon>Vibrionales</taxon>
        <taxon>Vibrionaceae</taxon>
        <taxon>Photobacterium</taxon>
    </lineage>
</organism>
<dbReference type="EMBL" id="PYOU01000027">
    <property type="protein sequence ID" value="PSX03958.1"/>
    <property type="molecule type" value="Genomic_DNA"/>
</dbReference>
<comment type="caution">
    <text evidence="1">The sequence shown here is derived from an EMBL/GenBank/DDBJ whole genome shotgun (WGS) entry which is preliminary data.</text>
</comment>
<evidence type="ECO:0000313" key="2">
    <source>
        <dbReference type="Proteomes" id="UP000240989"/>
    </source>
</evidence>
<protein>
    <submittedName>
        <fullName evidence="1">Uncharacterized protein</fullName>
    </submittedName>
</protein>
<dbReference type="RefSeq" id="WP_045152807.1">
    <property type="nucleotide sequence ID" value="NZ_JZSW01000007.1"/>
</dbReference>
<proteinExistence type="predicted"/>
<gene>
    <name evidence="1" type="ORF">C0W27_20915</name>
</gene>
<evidence type="ECO:0000313" key="1">
    <source>
        <dbReference type="EMBL" id="PSX03958.1"/>
    </source>
</evidence>
<dbReference type="Proteomes" id="UP000240989">
    <property type="component" value="Unassembled WGS sequence"/>
</dbReference>
<reference evidence="1 2" key="1">
    <citation type="submission" date="2018-01" db="EMBL/GenBank/DDBJ databases">
        <title>Whole genome sequencing of Histamine producing bacteria.</title>
        <authorList>
            <person name="Butler K."/>
        </authorList>
    </citation>
    <scope>NUCLEOTIDE SEQUENCE [LARGE SCALE GENOMIC DNA]</scope>
    <source>
        <strain evidence="1 2">A6-1</strain>
    </source>
</reference>
<accession>A0ABX5GYK4</accession>
<name>A0ABX5GYK4_PHOAN</name>